<evidence type="ECO:0000313" key="3">
    <source>
        <dbReference type="EMBL" id="KAK8531795.1"/>
    </source>
</evidence>
<reference evidence="3 4" key="1">
    <citation type="journal article" date="2024" name="G3 (Bethesda)">
        <title>Genome assembly of Hibiscus sabdariffa L. provides insights into metabolisms of medicinal natural products.</title>
        <authorList>
            <person name="Kim T."/>
        </authorList>
    </citation>
    <scope>NUCLEOTIDE SEQUENCE [LARGE SCALE GENOMIC DNA]</scope>
    <source>
        <strain evidence="3">TK-2024</strain>
        <tissue evidence="3">Old leaves</tissue>
    </source>
</reference>
<dbReference type="PANTHER" id="PTHR34054:SF2">
    <property type="entry name" value="EXPRESSED PROTEIN"/>
    <property type="match status" value="1"/>
</dbReference>
<dbReference type="PANTHER" id="PTHR34054">
    <property type="entry name" value="EXPRESSED PROTEIN"/>
    <property type="match status" value="1"/>
</dbReference>
<comment type="caution">
    <text evidence="3">The sequence shown here is derived from an EMBL/GenBank/DDBJ whole genome shotgun (WGS) entry which is preliminary data.</text>
</comment>
<proteinExistence type="predicted"/>
<evidence type="ECO:0000313" key="4">
    <source>
        <dbReference type="Proteomes" id="UP001472677"/>
    </source>
</evidence>
<feature type="transmembrane region" description="Helical" evidence="2">
    <location>
        <begin position="6"/>
        <end position="30"/>
    </location>
</feature>
<protein>
    <submittedName>
        <fullName evidence="3">Uncharacterized protein</fullName>
    </submittedName>
</protein>
<name>A0ABR2D715_9ROSI</name>
<sequence>MKSLSSVGLGLSIVFGSLLLALVAELYYLLWWKKKLTIKREFLYMFCLKTSSTSSSSVALNPQEIRITIDEPQQEQSRQFHRHHLQSKLKPFDGMGTELLRPPRLLFTIVEETKEDLDQLEEARSMAKLGSMLVSVETPYLTPIASPPFFTPPHTPPLNPLFESASDAEFNRSAPKLKFLKEAEEKLHKRMLMEERVVVDEEEEEEESGEMTPPSKYLEDEEDESFITINVDRSKEIGFINSINQHQFHSSCVSQVLPLSSSPSTPI</sequence>
<evidence type="ECO:0000256" key="2">
    <source>
        <dbReference type="SAM" id="Phobius"/>
    </source>
</evidence>
<accession>A0ABR2D715</accession>
<organism evidence="3 4">
    <name type="scientific">Hibiscus sabdariffa</name>
    <name type="common">roselle</name>
    <dbReference type="NCBI Taxonomy" id="183260"/>
    <lineage>
        <taxon>Eukaryota</taxon>
        <taxon>Viridiplantae</taxon>
        <taxon>Streptophyta</taxon>
        <taxon>Embryophyta</taxon>
        <taxon>Tracheophyta</taxon>
        <taxon>Spermatophyta</taxon>
        <taxon>Magnoliopsida</taxon>
        <taxon>eudicotyledons</taxon>
        <taxon>Gunneridae</taxon>
        <taxon>Pentapetalae</taxon>
        <taxon>rosids</taxon>
        <taxon>malvids</taxon>
        <taxon>Malvales</taxon>
        <taxon>Malvaceae</taxon>
        <taxon>Malvoideae</taxon>
        <taxon>Hibiscus</taxon>
    </lineage>
</organism>
<dbReference type="InterPro" id="IPR045884">
    <property type="entry name" value="At5g59350-like"/>
</dbReference>
<keyword evidence="2" id="KW-0812">Transmembrane</keyword>
<keyword evidence="4" id="KW-1185">Reference proteome</keyword>
<keyword evidence="2" id="KW-0472">Membrane</keyword>
<dbReference type="Proteomes" id="UP001472677">
    <property type="component" value="Unassembled WGS sequence"/>
</dbReference>
<keyword evidence="2" id="KW-1133">Transmembrane helix</keyword>
<feature type="region of interest" description="Disordered" evidence="1">
    <location>
        <begin position="199"/>
        <end position="222"/>
    </location>
</feature>
<feature type="compositionally biased region" description="Acidic residues" evidence="1">
    <location>
        <begin position="200"/>
        <end position="209"/>
    </location>
</feature>
<gene>
    <name evidence="3" type="ORF">V6N12_053258</name>
</gene>
<dbReference type="EMBL" id="JBBPBM010000034">
    <property type="protein sequence ID" value="KAK8531795.1"/>
    <property type="molecule type" value="Genomic_DNA"/>
</dbReference>
<evidence type="ECO:0000256" key="1">
    <source>
        <dbReference type="SAM" id="MobiDB-lite"/>
    </source>
</evidence>